<feature type="chain" id="PRO_5013213602" evidence="2">
    <location>
        <begin position="20"/>
        <end position="56"/>
    </location>
</feature>
<evidence type="ECO:0000256" key="1">
    <source>
        <dbReference type="SAM" id="MobiDB-lite"/>
    </source>
</evidence>
<name>A0A251TC10_HELAN</name>
<keyword evidence="2" id="KW-0732">Signal</keyword>
<sequence>MKKFTIFIIFSFMIKSLLPAPHPHRRPRNTTPAPVTPLVFSGDPPPSPATRPAEPA</sequence>
<feature type="signal peptide" evidence="2">
    <location>
        <begin position="1"/>
        <end position="19"/>
    </location>
</feature>
<evidence type="ECO:0000313" key="5">
    <source>
        <dbReference type="Proteomes" id="UP000215914"/>
    </source>
</evidence>
<reference evidence="3" key="3">
    <citation type="submission" date="2020-06" db="EMBL/GenBank/DDBJ databases">
        <title>Helianthus annuus Genome sequencing and assembly Release 2.</title>
        <authorList>
            <person name="Gouzy J."/>
            <person name="Langlade N."/>
            <person name="Munos S."/>
        </authorList>
    </citation>
    <scope>NUCLEOTIDE SEQUENCE</scope>
    <source>
        <tissue evidence="3">Leaves</tissue>
    </source>
</reference>
<reference evidence="3 5" key="1">
    <citation type="journal article" date="2017" name="Nature">
        <title>The sunflower genome provides insights into oil metabolism, flowering and Asterid evolution.</title>
        <authorList>
            <person name="Badouin H."/>
            <person name="Gouzy J."/>
            <person name="Grassa C.J."/>
            <person name="Murat F."/>
            <person name="Staton S.E."/>
            <person name="Cottret L."/>
            <person name="Lelandais-Briere C."/>
            <person name="Owens G.L."/>
            <person name="Carrere S."/>
            <person name="Mayjonade B."/>
            <person name="Legrand L."/>
            <person name="Gill N."/>
            <person name="Kane N.C."/>
            <person name="Bowers J.E."/>
            <person name="Hubner S."/>
            <person name="Bellec A."/>
            <person name="Berard A."/>
            <person name="Berges H."/>
            <person name="Blanchet N."/>
            <person name="Boniface M.C."/>
            <person name="Brunel D."/>
            <person name="Catrice O."/>
            <person name="Chaidir N."/>
            <person name="Claudel C."/>
            <person name="Donnadieu C."/>
            <person name="Faraut T."/>
            <person name="Fievet G."/>
            <person name="Helmstetter N."/>
            <person name="King M."/>
            <person name="Knapp S.J."/>
            <person name="Lai Z."/>
            <person name="Le Paslier M.C."/>
            <person name="Lippi Y."/>
            <person name="Lorenzon L."/>
            <person name="Mandel J.R."/>
            <person name="Marage G."/>
            <person name="Marchand G."/>
            <person name="Marquand E."/>
            <person name="Bret-Mestries E."/>
            <person name="Morien E."/>
            <person name="Nambeesan S."/>
            <person name="Nguyen T."/>
            <person name="Pegot-Espagnet P."/>
            <person name="Pouilly N."/>
            <person name="Raftis F."/>
            <person name="Sallet E."/>
            <person name="Schiex T."/>
            <person name="Thomas J."/>
            <person name="Vandecasteele C."/>
            <person name="Vares D."/>
            <person name="Vear F."/>
            <person name="Vautrin S."/>
            <person name="Crespi M."/>
            <person name="Mangin B."/>
            <person name="Burke J.M."/>
            <person name="Salse J."/>
            <person name="Munos S."/>
            <person name="Vincourt P."/>
            <person name="Rieseberg L.H."/>
            <person name="Langlade N.B."/>
        </authorList>
    </citation>
    <scope>NUCLEOTIDE SEQUENCE [LARGE SCALE GENOMIC DNA]</scope>
    <source>
        <strain evidence="5">cv. SF193</strain>
        <tissue evidence="3">Leaves</tissue>
    </source>
</reference>
<evidence type="ECO:0000313" key="4">
    <source>
        <dbReference type="EMBL" id="OTG07481.1"/>
    </source>
</evidence>
<dbReference type="EMBL" id="MNCJ02000322">
    <property type="protein sequence ID" value="KAF5799768.1"/>
    <property type="molecule type" value="Genomic_DNA"/>
</dbReference>
<dbReference type="EMBL" id="CM007900">
    <property type="protein sequence ID" value="OTG07481.1"/>
    <property type="molecule type" value="Genomic_DNA"/>
</dbReference>
<keyword evidence="5" id="KW-1185">Reference proteome</keyword>
<proteinExistence type="predicted"/>
<reference evidence="4" key="2">
    <citation type="submission" date="2017-02" db="EMBL/GenBank/DDBJ databases">
        <title>Sunflower complete genome.</title>
        <authorList>
            <person name="Langlade N."/>
            <person name="Munos S."/>
        </authorList>
    </citation>
    <scope>NUCLEOTIDE SEQUENCE [LARGE SCALE GENOMIC DNA]</scope>
    <source>
        <tissue evidence="4">Leaves</tissue>
    </source>
</reference>
<accession>A0A251TC10</accession>
<dbReference type="AlphaFoldDB" id="A0A251TC10"/>
<dbReference type="Proteomes" id="UP000215914">
    <property type="component" value="Chromosome 11"/>
</dbReference>
<gene>
    <name evidence="4" type="ORF">HannXRQ_Chr11g0330941</name>
    <name evidence="3" type="ORF">HanXRQr2_Chr07g0308311</name>
</gene>
<feature type="region of interest" description="Disordered" evidence="1">
    <location>
        <begin position="19"/>
        <end position="56"/>
    </location>
</feature>
<dbReference type="InParanoid" id="A0A251TC10"/>
<protein>
    <submittedName>
        <fullName evidence="4">Uncharacterized protein</fullName>
    </submittedName>
</protein>
<organism evidence="4 5">
    <name type="scientific">Helianthus annuus</name>
    <name type="common">Common sunflower</name>
    <dbReference type="NCBI Taxonomy" id="4232"/>
    <lineage>
        <taxon>Eukaryota</taxon>
        <taxon>Viridiplantae</taxon>
        <taxon>Streptophyta</taxon>
        <taxon>Embryophyta</taxon>
        <taxon>Tracheophyta</taxon>
        <taxon>Spermatophyta</taxon>
        <taxon>Magnoliopsida</taxon>
        <taxon>eudicotyledons</taxon>
        <taxon>Gunneridae</taxon>
        <taxon>Pentapetalae</taxon>
        <taxon>asterids</taxon>
        <taxon>campanulids</taxon>
        <taxon>Asterales</taxon>
        <taxon>Asteraceae</taxon>
        <taxon>Asteroideae</taxon>
        <taxon>Heliantheae alliance</taxon>
        <taxon>Heliantheae</taxon>
        <taxon>Helianthus</taxon>
    </lineage>
</organism>
<evidence type="ECO:0000313" key="3">
    <source>
        <dbReference type="EMBL" id="KAF5799768.1"/>
    </source>
</evidence>
<feature type="compositionally biased region" description="Pro residues" evidence="1">
    <location>
        <begin position="43"/>
        <end position="56"/>
    </location>
</feature>
<dbReference type="Gramene" id="mRNA:HanXRQr2_Chr07g0308311">
    <property type="protein sequence ID" value="CDS:HanXRQr2_Chr07g0308311.1"/>
    <property type="gene ID" value="HanXRQr2_Chr07g0308311"/>
</dbReference>
<evidence type="ECO:0000256" key="2">
    <source>
        <dbReference type="SAM" id="SignalP"/>
    </source>
</evidence>